<dbReference type="Pfam" id="PF00754">
    <property type="entry name" value="F5_F8_type_C"/>
    <property type="match status" value="1"/>
</dbReference>
<evidence type="ECO:0000256" key="1">
    <source>
        <dbReference type="ARBA" id="ARBA00023157"/>
    </source>
</evidence>
<dbReference type="EMBL" id="CALNXJ010000034">
    <property type="protein sequence ID" value="CAH3140580.1"/>
    <property type="molecule type" value="Genomic_DNA"/>
</dbReference>
<protein>
    <recommendedName>
        <fullName evidence="7">F5/8 type C domain-containing protein</fullName>
    </recommendedName>
</protein>
<evidence type="ECO:0000313" key="6">
    <source>
        <dbReference type="Proteomes" id="UP001159428"/>
    </source>
</evidence>
<gene>
    <name evidence="5" type="ORF">PMEA_00019280</name>
</gene>
<proteinExistence type="predicted"/>
<accession>A0AAU9XA39</accession>
<dbReference type="AlphaFoldDB" id="A0AAU9XA39"/>
<feature type="region of interest" description="Disordered" evidence="2">
    <location>
        <begin position="35"/>
        <end position="62"/>
    </location>
</feature>
<name>A0AAU9XA39_9CNID</name>
<dbReference type="CDD" id="cd00057">
    <property type="entry name" value="FA58C"/>
    <property type="match status" value="1"/>
</dbReference>
<dbReference type="PROSITE" id="PS50948">
    <property type="entry name" value="PAN"/>
    <property type="match status" value="1"/>
</dbReference>
<evidence type="ECO:0000256" key="2">
    <source>
        <dbReference type="SAM" id="MobiDB-lite"/>
    </source>
</evidence>
<comment type="caution">
    <text evidence="5">The sequence shown here is derived from an EMBL/GenBank/DDBJ whole genome shotgun (WGS) entry which is preliminary data.</text>
</comment>
<organism evidence="5 6">
    <name type="scientific">Pocillopora meandrina</name>
    <dbReference type="NCBI Taxonomy" id="46732"/>
    <lineage>
        <taxon>Eukaryota</taxon>
        <taxon>Metazoa</taxon>
        <taxon>Cnidaria</taxon>
        <taxon>Anthozoa</taxon>
        <taxon>Hexacorallia</taxon>
        <taxon>Scleractinia</taxon>
        <taxon>Astrocoeniina</taxon>
        <taxon>Pocilloporidae</taxon>
        <taxon>Pocillopora</taxon>
    </lineage>
</organism>
<dbReference type="SMART" id="SM00231">
    <property type="entry name" value="FA58C"/>
    <property type="match status" value="1"/>
</dbReference>
<dbReference type="FunFam" id="2.60.120.260:FF:000002">
    <property type="entry name" value="Coagulation factor VIII"/>
    <property type="match status" value="1"/>
</dbReference>
<evidence type="ECO:0000313" key="5">
    <source>
        <dbReference type="EMBL" id="CAH3140580.1"/>
    </source>
</evidence>
<feature type="non-terminal residue" evidence="5">
    <location>
        <position position="1"/>
    </location>
</feature>
<dbReference type="PANTHER" id="PTHR24543">
    <property type="entry name" value="MULTICOPPER OXIDASE-RELATED"/>
    <property type="match status" value="1"/>
</dbReference>
<feature type="domain" description="F5/8 type C" evidence="3">
    <location>
        <begin position="12"/>
        <end position="167"/>
    </location>
</feature>
<evidence type="ECO:0000259" key="3">
    <source>
        <dbReference type="PROSITE" id="PS50022"/>
    </source>
</evidence>
<sequence>LIFLLLDKLLECEYTYPLGMENGAISDSQITASSQWDSSLSPKNGRLHHEQGPEKGGAWSARTNDDKQWLQIDLRDQQTKVTRVGTQGRNINLQRVTKYKLQYGNDEGSFQYFKEEGQSADKEFNGNTDKDTVVVNVLIPPVTARYIRFRPVAWNRHISMRAELYGCHRVQKSSQLETHVTTTFTTDSCRSLKFTPSIDGRALVGHVIKNITLHVGMRHSCRGKCVIDNSCASFNIGPSINDQVLCQLSDSDHVRHPEDLKPRDGFIYTATE</sequence>
<keyword evidence="1" id="KW-1015">Disulfide bond</keyword>
<dbReference type="Proteomes" id="UP001159428">
    <property type="component" value="Unassembled WGS sequence"/>
</dbReference>
<dbReference type="SUPFAM" id="SSF49785">
    <property type="entry name" value="Galactose-binding domain-like"/>
    <property type="match status" value="1"/>
</dbReference>
<dbReference type="InterPro" id="IPR003609">
    <property type="entry name" value="Pan_app"/>
</dbReference>
<evidence type="ECO:0000259" key="4">
    <source>
        <dbReference type="PROSITE" id="PS50948"/>
    </source>
</evidence>
<evidence type="ECO:0008006" key="7">
    <source>
        <dbReference type="Google" id="ProtNLM"/>
    </source>
</evidence>
<feature type="non-terminal residue" evidence="5">
    <location>
        <position position="272"/>
    </location>
</feature>
<dbReference type="PROSITE" id="PS50022">
    <property type="entry name" value="FA58C_3"/>
    <property type="match status" value="1"/>
</dbReference>
<dbReference type="InterPro" id="IPR008979">
    <property type="entry name" value="Galactose-bd-like_sf"/>
</dbReference>
<reference evidence="5 6" key="1">
    <citation type="submission" date="2022-05" db="EMBL/GenBank/DDBJ databases">
        <authorList>
            <consortium name="Genoscope - CEA"/>
            <person name="William W."/>
        </authorList>
    </citation>
    <scope>NUCLEOTIDE SEQUENCE [LARGE SCALE GENOMIC DNA]</scope>
</reference>
<feature type="domain" description="Apple" evidence="4">
    <location>
        <begin position="189"/>
        <end position="272"/>
    </location>
</feature>
<dbReference type="InterPro" id="IPR000421">
    <property type="entry name" value="FA58C"/>
</dbReference>
<keyword evidence="6" id="KW-1185">Reference proteome</keyword>
<dbReference type="PROSITE" id="PS01286">
    <property type="entry name" value="FA58C_2"/>
    <property type="match status" value="1"/>
</dbReference>
<dbReference type="Gene3D" id="2.60.120.260">
    <property type="entry name" value="Galactose-binding domain-like"/>
    <property type="match status" value="1"/>
</dbReference>